<dbReference type="Gene3D" id="1.10.357.10">
    <property type="entry name" value="Tetracycline Repressor, domain 2"/>
    <property type="match status" value="1"/>
</dbReference>
<dbReference type="GO" id="GO:0000976">
    <property type="term" value="F:transcription cis-regulatory region binding"/>
    <property type="evidence" value="ECO:0007669"/>
    <property type="project" value="TreeGrafter"/>
</dbReference>
<evidence type="ECO:0000256" key="2">
    <source>
        <dbReference type="ARBA" id="ARBA00023125"/>
    </source>
</evidence>
<dbReference type="Proteomes" id="UP000189229">
    <property type="component" value="Unassembled WGS sequence"/>
</dbReference>
<dbReference type="InterPro" id="IPR036271">
    <property type="entry name" value="Tet_transcr_reg_TetR-rel_C_sf"/>
</dbReference>
<dbReference type="InterPro" id="IPR009057">
    <property type="entry name" value="Homeodomain-like_sf"/>
</dbReference>
<dbReference type="AlphaFoldDB" id="A0A1V3WPB5"/>
<sequence>MNLDTPAAEPLETAAPPLHRYDREGTLAAESAASQWSRPRYGAGRVAGVAGDSPWPYPLGAGPHRYTDTNGIAAILTVSFCEGYPLVSVGSAVSASTPGGEDYGEQVEPGAEDRAVDVDGDEVDPRLARSRTRLLDAAAKLLSAGGVEAVTIEAVTKASKVARTTLYRHFTSSTHLLAATFERLLPQVSLPPAQGSLREQLIELLSRQAILFQDAPLHATTLAWVALGRTPERPDEVHDRHTLRTRVVAHYRQPFAELLQSPAAAAELDDFDVDLAMCQLVGPIAFARLTGLRAINREDCEHLIDDFLHAHARTR</sequence>
<evidence type="ECO:0000259" key="6">
    <source>
        <dbReference type="PROSITE" id="PS50977"/>
    </source>
</evidence>
<evidence type="ECO:0000256" key="3">
    <source>
        <dbReference type="ARBA" id="ARBA00023163"/>
    </source>
</evidence>
<feature type="compositionally biased region" description="Low complexity" evidence="5">
    <location>
        <begin position="1"/>
        <end position="18"/>
    </location>
</feature>
<feature type="region of interest" description="Disordered" evidence="5">
    <location>
        <begin position="1"/>
        <end position="20"/>
    </location>
</feature>
<keyword evidence="2 4" id="KW-0238">DNA-binding</keyword>
<gene>
    <name evidence="7" type="ORF">BZL30_7038</name>
</gene>
<organism evidence="7 8">
    <name type="scientific">Mycobacterium kansasii</name>
    <dbReference type="NCBI Taxonomy" id="1768"/>
    <lineage>
        <taxon>Bacteria</taxon>
        <taxon>Bacillati</taxon>
        <taxon>Actinomycetota</taxon>
        <taxon>Actinomycetes</taxon>
        <taxon>Mycobacteriales</taxon>
        <taxon>Mycobacteriaceae</taxon>
        <taxon>Mycobacterium</taxon>
    </lineage>
</organism>
<dbReference type="SUPFAM" id="SSF48498">
    <property type="entry name" value="Tetracyclin repressor-like, C-terminal domain"/>
    <property type="match status" value="1"/>
</dbReference>
<comment type="caution">
    <text evidence="7">The sequence shown here is derived from an EMBL/GenBank/DDBJ whole genome shotgun (WGS) entry which is preliminary data.</text>
</comment>
<dbReference type="PRINTS" id="PR00455">
    <property type="entry name" value="HTHTETR"/>
</dbReference>
<dbReference type="PANTHER" id="PTHR30055:SF234">
    <property type="entry name" value="HTH-TYPE TRANSCRIPTIONAL REGULATOR BETI"/>
    <property type="match status" value="1"/>
</dbReference>
<dbReference type="Pfam" id="PF00440">
    <property type="entry name" value="TetR_N"/>
    <property type="match status" value="1"/>
</dbReference>
<dbReference type="Gene3D" id="1.10.10.60">
    <property type="entry name" value="Homeodomain-like"/>
    <property type="match status" value="1"/>
</dbReference>
<protein>
    <submittedName>
        <fullName evidence="7">Bacterial regulatory s, tetR family protein</fullName>
    </submittedName>
</protein>
<proteinExistence type="predicted"/>
<evidence type="ECO:0000256" key="4">
    <source>
        <dbReference type="PROSITE-ProRule" id="PRU00335"/>
    </source>
</evidence>
<evidence type="ECO:0000256" key="5">
    <source>
        <dbReference type="SAM" id="MobiDB-lite"/>
    </source>
</evidence>
<dbReference type="SUPFAM" id="SSF46689">
    <property type="entry name" value="Homeodomain-like"/>
    <property type="match status" value="1"/>
</dbReference>
<keyword evidence="3" id="KW-0804">Transcription</keyword>
<feature type="domain" description="HTH tetR-type" evidence="6">
    <location>
        <begin position="128"/>
        <end position="188"/>
    </location>
</feature>
<evidence type="ECO:0000313" key="7">
    <source>
        <dbReference type="EMBL" id="OOK68820.1"/>
    </source>
</evidence>
<feature type="DNA-binding region" description="H-T-H motif" evidence="4">
    <location>
        <begin position="151"/>
        <end position="170"/>
    </location>
</feature>
<dbReference type="GO" id="GO:0003700">
    <property type="term" value="F:DNA-binding transcription factor activity"/>
    <property type="evidence" value="ECO:0007669"/>
    <property type="project" value="TreeGrafter"/>
</dbReference>
<dbReference type="PANTHER" id="PTHR30055">
    <property type="entry name" value="HTH-TYPE TRANSCRIPTIONAL REGULATOR RUTR"/>
    <property type="match status" value="1"/>
</dbReference>
<evidence type="ECO:0000256" key="1">
    <source>
        <dbReference type="ARBA" id="ARBA00023015"/>
    </source>
</evidence>
<evidence type="ECO:0000313" key="8">
    <source>
        <dbReference type="Proteomes" id="UP000189229"/>
    </source>
</evidence>
<accession>A0A1V3WPB5</accession>
<keyword evidence="1" id="KW-0805">Transcription regulation</keyword>
<reference evidence="7 8" key="1">
    <citation type="submission" date="2017-02" db="EMBL/GenBank/DDBJ databases">
        <title>Complete genome sequences of Mycobacterium kansasii strains isolated from rhesus macaques.</title>
        <authorList>
            <person name="Panda A."/>
            <person name="Nagaraj S."/>
            <person name="Zhao X."/>
            <person name="Tettelin H."/>
            <person name="Detolla L.J."/>
        </authorList>
    </citation>
    <scope>NUCLEOTIDE SEQUENCE [LARGE SCALE GENOMIC DNA]</scope>
    <source>
        <strain evidence="7 8">11-3813</strain>
    </source>
</reference>
<name>A0A1V3WPB5_MYCKA</name>
<dbReference type="InterPro" id="IPR050109">
    <property type="entry name" value="HTH-type_TetR-like_transc_reg"/>
</dbReference>
<dbReference type="EMBL" id="MVBM01000007">
    <property type="protein sequence ID" value="OOK68820.1"/>
    <property type="molecule type" value="Genomic_DNA"/>
</dbReference>
<dbReference type="PROSITE" id="PS50977">
    <property type="entry name" value="HTH_TETR_2"/>
    <property type="match status" value="1"/>
</dbReference>
<dbReference type="InterPro" id="IPR001647">
    <property type="entry name" value="HTH_TetR"/>
</dbReference>